<evidence type="ECO:0000256" key="1">
    <source>
        <dbReference type="RuleBase" id="RU000487"/>
    </source>
</evidence>
<dbReference type="InterPro" id="IPR043129">
    <property type="entry name" value="ATPase_NBD"/>
</dbReference>
<proteinExistence type="inferred from homology"/>
<feature type="region of interest" description="Disordered" evidence="2">
    <location>
        <begin position="1"/>
        <end position="59"/>
    </location>
</feature>
<dbReference type="Gene3D" id="3.30.420.40">
    <property type="match status" value="2"/>
</dbReference>
<feature type="compositionally biased region" description="Polar residues" evidence="2">
    <location>
        <begin position="43"/>
        <end position="57"/>
    </location>
</feature>
<dbReference type="AlphaFoldDB" id="A0AAN7TLI0"/>
<dbReference type="InterPro" id="IPR004000">
    <property type="entry name" value="Actin"/>
</dbReference>
<dbReference type="Proteomes" id="UP001310890">
    <property type="component" value="Unassembled WGS sequence"/>
</dbReference>
<accession>A0AAN7TLI0</accession>
<evidence type="ECO:0000313" key="3">
    <source>
        <dbReference type="EMBL" id="KAK5115242.1"/>
    </source>
</evidence>
<dbReference type="Pfam" id="PF00022">
    <property type="entry name" value="Actin"/>
    <property type="match status" value="2"/>
</dbReference>
<reference evidence="3" key="1">
    <citation type="submission" date="2023-08" db="EMBL/GenBank/DDBJ databases">
        <title>Black Yeasts Isolated from many extreme environments.</title>
        <authorList>
            <person name="Coleine C."/>
            <person name="Stajich J.E."/>
            <person name="Selbmann L."/>
        </authorList>
    </citation>
    <scope>NUCLEOTIDE SEQUENCE</scope>
    <source>
        <strain evidence="3">CCFEE 5401</strain>
    </source>
</reference>
<dbReference type="SUPFAM" id="SSF53067">
    <property type="entry name" value="Actin-like ATPase domain"/>
    <property type="match status" value="2"/>
</dbReference>
<protein>
    <recommendedName>
        <fullName evidence="5">Actin-like ATPase domain-containing protein</fullName>
    </recommendedName>
</protein>
<evidence type="ECO:0000256" key="2">
    <source>
        <dbReference type="SAM" id="MobiDB-lite"/>
    </source>
</evidence>
<feature type="compositionally biased region" description="Basic and acidic residues" evidence="2">
    <location>
        <begin position="423"/>
        <end position="432"/>
    </location>
</feature>
<evidence type="ECO:0008006" key="5">
    <source>
        <dbReference type="Google" id="ProtNLM"/>
    </source>
</evidence>
<comment type="caution">
    <text evidence="3">The sequence shown here is derived from an EMBL/GenBank/DDBJ whole genome shotgun (WGS) entry which is preliminary data.</text>
</comment>
<feature type="region of interest" description="Disordered" evidence="2">
    <location>
        <begin position="399"/>
        <end position="500"/>
    </location>
</feature>
<gene>
    <name evidence="3" type="ORF">LTR62_001442</name>
</gene>
<comment type="similarity">
    <text evidence="1">Belongs to the actin family.</text>
</comment>
<dbReference type="EMBL" id="JAVRRL010000013">
    <property type="protein sequence ID" value="KAK5115242.1"/>
    <property type="molecule type" value="Genomic_DNA"/>
</dbReference>
<dbReference type="PANTHER" id="PTHR11937">
    <property type="entry name" value="ACTIN"/>
    <property type="match status" value="1"/>
</dbReference>
<dbReference type="Gene3D" id="3.90.640.10">
    <property type="entry name" value="Actin, Chain A, domain 4"/>
    <property type="match status" value="1"/>
</dbReference>
<feature type="compositionally biased region" description="Low complexity" evidence="2">
    <location>
        <begin position="25"/>
        <end position="40"/>
    </location>
</feature>
<name>A0AAN7TLI0_9PEZI</name>
<evidence type="ECO:0000313" key="4">
    <source>
        <dbReference type="Proteomes" id="UP001310890"/>
    </source>
</evidence>
<feature type="compositionally biased region" description="Polar residues" evidence="2">
    <location>
        <begin position="316"/>
        <end position="329"/>
    </location>
</feature>
<feature type="region of interest" description="Disordered" evidence="2">
    <location>
        <begin position="316"/>
        <end position="337"/>
    </location>
</feature>
<sequence>MAGPSTDYFTGPKRPSQPGPTVTGSSRLAAAPSSPRTPLLGRSISSQFGPNSPGSFRSEQEETIVWELGSRHLSAGFAGEAKPRCIYQYRPEKGRRVGDYRAHGERKELEGGGEKSELYKVDLRGLDLGLVEDKLGRAVRSIHADYLQLDQKSRKAVLAVPSLLPTPLLEVMLKVLFEHFPSPPTIVILTTPILACVAAGLRSGLVVEVGWEESVITAVGEYREVRQRRSVRAGKTLVKAMAESLSSFVNDSGEERMVGTKYAEEIVERMGWCQPKRVSNGDSSALIADTSTKLIPLPRPTSKSLPVPLATLAQPAESTFFPSTSTPEKPTSDHHDDNDIPLHHLTYSVLLHLPVDLRAACLERIIITGGVSKLPGVKQRLISEIHALVQTRVWDPVSHYGSAGEKRTAPRSRRKADGPVPPAEKEKEKEEPLPWILAARPPPTPNAHSSTPAGRKPDRPLLSSMSNDWNVPPTPTRTRPTSDTEARPSTPPDLTNPIPAHARLQDDYKDTRTIKAERNSSDGARVAGAGGKQGHDERIQVRGVETLGAWAGASLLATLRGVKGVHEVEREEFLRHGCVLRDGGEVF</sequence>
<organism evidence="3 4">
    <name type="scientific">Meristemomyces frigidus</name>
    <dbReference type="NCBI Taxonomy" id="1508187"/>
    <lineage>
        <taxon>Eukaryota</taxon>
        <taxon>Fungi</taxon>
        <taxon>Dikarya</taxon>
        <taxon>Ascomycota</taxon>
        <taxon>Pezizomycotina</taxon>
        <taxon>Dothideomycetes</taxon>
        <taxon>Dothideomycetidae</taxon>
        <taxon>Mycosphaerellales</taxon>
        <taxon>Teratosphaeriaceae</taxon>
        <taxon>Meristemomyces</taxon>
    </lineage>
</organism>
<dbReference type="SMART" id="SM00268">
    <property type="entry name" value="ACTIN"/>
    <property type="match status" value="1"/>
</dbReference>